<comment type="cofactor">
    <cofactor evidence="1">
        <name>pantetheine 4'-phosphate</name>
        <dbReference type="ChEBI" id="CHEBI:47942"/>
    </cofactor>
</comment>
<dbReference type="PROSITE" id="PS00012">
    <property type="entry name" value="PHOSPHOPANTETHEINE"/>
    <property type="match status" value="1"/>
</dbReference>
<dbReference type="Gene3D" id="3.30.300.30">
    <property type="match status" value="3"/>
</dbReference>
<dbReference type="Gene3D" id="2.30.38.10">
    <property type="entry name" value="Luciferase, Domain 3"/>
    <property type="match status" value="2"/>
</dbReference>
<dbReference type="InterPro" id="IPR020806">
    <property type="entry name" value="PKS_PP-bd"/>
</dbReference>
<dbReference type="Pfam" id="PF00501">
    <property type="entry name" value="AMP-binding"/>
    <property type="match status" value="2"/>
</dbReference>
<evidence type="ECO:0000256" key="1">
    <source>
        <dbReference type="ARBA" id="ARBA00001957"/>
    </source>
</evidence>
<dbReference type="CDD" id="cd19531">
    <property type="entry name" value="LCL_NRPS-like"/>
    <property type="match status" value="2"/>
</dbReference>
<name>A0AAP5MA90_9CYAN</name>
<dbReference type="GO" id="GO:0072330">
    <property type="term" value="P:monocarboxylic acid biosynthetic process"/>
    <property type="evidence" value="ECO:0007669"/>
    <property type="project" value="UniProtKB-ARBA"/>
</dbReference>
<dbReference type="InterPro" id="IPR029063">
    <property type="entry name" value="SAM-dependent_MTases_sf"/>
</dbReference>
<dbReference type="FunFam" id="3.40.50.12780:FF:000012">
    <property type="entry name" value="Non-ribosomal peptide synthetase"/>
    <property type="match status" value="2"/>
</dbReference>
<evidence type="ECO:0000313" key="8">
    <source>
        <dbReference type="EMBL" id="MDR9895593.1"/>
    </source>
</evidence>
<evidence type="ECO:0000256" key="3">
    <source>
        <dbReference type="ARBA" id="ARBA00022450"/>
    </source>
</evidence>
<comment type="caution">
    <text evidence="8">The sequence shown here is derived from an EMBL/GenBank/DDBJ whole genome shotgun (WGS) entry which is preliminary data.</text>
</comment>
<dbReference type="RefSeq" id="WP_208351042.1">
    <property type="nucleotide sequence ID" value="NZ_JAALHA020000005.1"/>
</dbReference>
<dbReference type="Pfam" id="PF13193">
    <property type="entry name" value="AMP-binding_C"/>
    <property type="match status" value="1"/>
</dbReference>
<dbReference type="CDD" id="cd12117">
    <property type="entry name" value="A_NRPS_Srf_like"/>
    <property type="match status" value="2"/>
</dbReference>
<dbReference type="FunFam" id="2.30.38.10:FF:000001">
    <property type="entry name" value="Non-ribosomal peptide synthetase PvdI"/>
    <property type="match status" value="2"/>
</dbReference>
<evidence type="ECO:0000256" key="4">
    <source>
        <dbReference type="ARBA" id="ARBA00022553"/>
    </source>
</evidence>
<dbReference type="GO" id="GO:0009403">
    <property type="term" value="P:toxin biosynthetic process"/>
    <property type="evidence" value="ECO:0007669"/>
    <property type="project" value="UniProtKB-ARBA"/>
</dbReference>
<dbReference type="FunFam" id="3.30.559.10:FF:000012">
    <property type="entry name" value="Non-ribosomal peptide synthetase"/>
    <property type="match status" value="2"/>
</dbReference>
<sequence length="2656" mass="299565">MTPIAEFLTNLRSLGIEISLGDGKLNYRAPQDSLTGELYIELRERKQEIIAFLEKAREVKNSYLTSIKPVARNKFLPLSSAQHRLWFLEQFIPNSLAYNVSGAFRLKGSLNVDALEQSLKEIVKRHEILRTNFKIVDGEPTQAIAPTSYLEMPVLDLQHLPESQREAEILRYIQEECQRPFSLEFGPLLRSALLHCQPEEYVLLLNMHHIITDGWSLQLFVQEMSILYEAFVNKRAAVLPALPIQYADFAVWQHNWLQQEGLKAQLAYWKKQLAGIVNLSLPTDRPRPPLQSFHGGMVSIAISQKLVQDLQSLARAENTSLSTVMLAGFQTLLYRYTQIEDIVVASPIANRNRSELEGLIGFFVNTLVLRAYLSGNPSFRELIRQAHQTTLEAYDHQDVPFERLVEELNPERDLSRNPLVQVSYAFQTIPHKPFHLPDLTISPIEYDRENTRYDLELHIWDSTEKGSNIFLYSKNTYDVSKVLVEEAALEGYSWSQETGGLNIIVNYNKDLFEAPTVGRMLLHYLNLLKAIATNPEQKIANLPLLTKAEQKQLLTVWTKPHPQGYPEVIHRIFEARAESTPKAVAAVFGNEEFTYQQLNEKANQLAHYLKKQGVVSEEFVGICLDRSIDFIVAILAILKAGGVYVPLDPSYPQERLGLMIEDTQIPILLTKQALVEKLPNCSLQRICLDQLWEDIEHESKHNPVIVIDPENLAYVNYTSGSTGKPKGIGVCHRSVTNLVLGKNEIQLEAQDRVAHLSNVSFDAVTFEIWGALLNGACVVGVPTDVVLSPVDLATTIAEYKISVMWLTVSVFNQMVKEAPFALKSLRCLIFGGEIANPQRVRQLLVEGSPQHLLNGYGPTETTTFATFYKVGEVSQDALSIPIGRPLSGVVCYILDSNLQPVPLGVAGELYIGGYGLARGYLNRADMTAATFIPNPFGSEPGARLYRTGDLARYLPEGNIEILGRLDKQVKIRGFRVEPDEVEAILRQHPDVQEAAVVVREREGNEKFLVAYFVGGKAEDLRSYLRRQLPAHLLPAAFVSIEALPITPNGKLDRQALPDPESVELKTDDSGQPRTPIEEILVGVWSQVLKREAVGIYDNFFDLGGHSLLATQVVSRVQTIMNIKLPIRAVFEAPTVAELAIRIEEEYQHKHQKPDQALQPISRSGELLLSFAQQRLWFIAQLVPNSPGYNIPTAYQLVGSLKVDVLEKTLNEIIRRHETLRTHFVLKQGQPYQEIVTELSLNLNVVVPSGGSREERKAQVQHLINEAALCPFDLSQGPLIRASVFRLAPEEHVLFLNMHHIISDGWSLGVLNREMEALYEAFSQEKSSPLAELAIQYADFAGWQRQWLQESVVQSQLAYWKRQLADLPILRLYTDRPRPPVQTFLGKALTFKISQQTSQALRRLTKEEGCTLFMTLLSAFNVLLYRYSGQEDIAVGYPIANRNHTEIEGLIGFFVNTLVIRSNLAGNPTFRELLRRVRETTLESYSYQDLPFERLVEELQPERDTSRNPLVQVVFALQNASVKMPEFPNLVVSPMAFDIRTTRFDLECHLWETSEELIGTFIYNTELFHPDTASRMLEHFLRLLEAIANKADEGIRTFPLLNETERQQLLVNFNQAPTNYPENLCIHQIFENQVRETPNAVALVFVDDRSEASGRVGQSLTYAELNRFANRLAHRLQAQGVGPDVLVGVCMKRSLLMIVAVLAILKAGGAYLPLDPTNPKHRLIGIINDTQPPLILTQENLLSSLPESSATLICCDLSQLESGFEENPVSGVKPENLAYVMYTSGSTGKPKGICVNQRAVIRLVKNPNYVNISGDDRFLQLAPFTFDASTFEIWGSLLNGGQLVIIPPHNPSLEELGKALENHGITIIFLTTALFHLMVEQRLEDLKSLRQLLAGGEVMSVKHMQKFVHHAKDCRMLHVYGPTENTTFTSCYPVVPYKIYENSIPIGRPISGTTIYILDRAMNPVPIGVPGELYIGGDGLARGYNQPELTAEKFVPNPFASKPGARLYKTGDLVRYLPDGNIEFLGRIDYQVKIRGFRIETGEIEAVLNQHPTVKESIVVPREESGDRRLVAYTVLKAESEISAVGNVEHISQWQTLFDKTYNESAATNEADFNIIGWNDSYTSQPIAPDAMREWVVHTVNSIMSHNPRRVLEIGCGTGLLLLRIAPHCTDYLGTDFSKQALDYVQQQLNSQSLSHVQLQQQMADNFTGVQSGFYDAVILNSIVQYFPGVNYLLQVLEGAAKTLAPGGIIFIGDVRCLPLLKAFHASIQFCPAGDSLSIKQFREVVDRAIRFEEELVIDPTFFKALKQRIPEIREVQILHKRGSHHNELTKYRYDVILKVGGSYNKSEDISSLDWEKDQLNLQAVRQILERESIAICIRQIPNKRVSADIKIVELMDTMEENITIAEVRSSHKEVLLKYSSVDPEEFWKLGEDLGYTTQVVWSTMGKEGYFDVLFTPAGQTTAIASPFSTTFENLREWHTYANNPIGEKLTHQLVPQLRDYVCERLPQYMIPSYFVVLDAFPLNSTGKVNRRALPAPEAVRPDLKEEYKAPATDIEQTIANIWKEYLRVEKVGVNDNFFDLGGHSLLLVQVFTKLKATFKKELSVVDMFQYPTISAIAEYLSKDTTNEPQKNVRDRIEDRASKRRAVLEAKTKPRQN</sequence>
<dbReference type="Pfam" id="PF00550">
    <property type="entry name" value="PP-binding"/>
    <property type="match status" value="2"/>
</dbReference>
<evidence type="ECO:0000259" key="7">
    <source>
        <dbReference type="PROSITE" id="PS50075"/>
    </source>
</evidence>
<dbReference type="GO" id="GO:0008610">
    <property type="term" value="P:lipid biosynthetic process"/>
    <property type="evidence" value="ECO:0007669"/>
    <property type="project" value="UniProtKB-ARBA"/>
</dbReference>
<dbReference type="InterPro" id="IPR041464">
    <property type="entry name" value="TubC_N"/>
</dbReference>
<dbReference type="FunFam" id="1.10.1200.10:FF:000016">
    <property type="entry name" value="Non-ribosomal peptide synthase"/>
    <property type="match status" value="1"/>
</dbReference>
<keyword evidence="9" id="KW-1185">Reference proteome</keyword>
<dbReference type="InterPro" id="IPR001242">
    <property type="entry name" value="Condensation_dom"/>
</dbReference>
<dbReference type="NCBIfam" id="NF003417">
    <property type="entry name" value="PRK04813.1"/>
    <property type="match status" value="3"/>
</dbReference>
<dbReference type="SUPFAM" id="SSF47336">
    <property type="entry name" value="ACP-like"/>
    <property type="match status" value="2"/>
</dbReference>
<dbReference type="InterPro" id="IPR010071">
    <property type="entry name" value="AA_adenyl_dom"/>
</dbReference>
<feature type="domain" description="Carrier" evidence="7">
    <location>
        <begin position="1071"/>
        <end position="1146"/>
    </location>
</feature>
<comment type="similarity">
    <text evidence="2">Belongs to the ATP-dependent AMP-binding enzyme family.</text>
</comment>
<dbReference type="SUPFAM" id="SSF52777">
    <property type="entry name" value="CoA-dependent acyltransferases"/>
    <property type="match status" value="4"/>
</dbReference>
<organism evidence="8 9">
    <name type="scientific">Aetokthonos hydrillicola Thurmond2011</name>
    <dbReference type="NCBI Taxonomy" id="2712845"/>
    <lineage>
        <taxon>Bacteria</taxon>
        <taxon>Bacillati</taxon>
        <taxon>Cyanobacteriota</taxon>
        <taxon>Cyanophyceae</taxon>
        <taxon>Nostocales</taxon>
        <taxon>Hapalosiphonaceae</taxon>
        <taxon>Aetokthonos</taxon>
    </lineage>
</organism>
<dbReference type="GO" id="GO:0043041">
    <property type="term" value="P:amino acid activation for nonribosomal peptide biosynthetic process"/>
    <property type="evidence" value="ECO:0007669"/>
    <property type="project" value="TreeGrafter"/>
</dbReference>
<dbReference type="EMBL" id="JAALHA020000005">
    <property type="protein sequence ID" value="MDR9895593.1"/>
    <property type="molecule type" value="Genomic_DNA"/>
</dbReference>
<dbReference type="Pfam" id="PF18563">
    <property type="entry name" value="TubC_N"/>
    <property type="match status" value="1"/>
</dbReference>
<dbReference type="FunFam" id="1.10.1200.10:FF:000005">
    <property type="entry name" value="Nonribosomal peptide synthetase 1"/>
    <property type="match status" value="1"/>
</dbReference>
<dbReference type="PANTHER" id="PTHR45527">
    <property type="entry name" value="NONRIBOSOMAL PEPTIDE SYNTHETASE"/>
    <property type="match status" value="1"/>
</dbReference>
<dbReference type="SUPFAM" id="SSF53335">
    <property type="entry name" value="S-adenosyl-L-methionine-dependent methyltransferases"/>
    <property type="match status" value="1"/>
</dbReference>
<dbReference type="PROSITE" id="PS00455">
    <property type="entry name" value="AMP_BINDING"/>
    <property type="match status" value="2"/>
</dbReference>
<dbReference type="InterPro" id="IPR045851">
    <property type="entry name" value="AMP-bd_C_sf"/>
</dbReference>
<dbReference type="Pfam" id="PF00668">
    <property type="entry name" value="Condensation"/>
    <property type="match status" value="3"/>
</dbReference>
<dbReference type="GO" id="GO:0003824">
    <property type="term" value="F:catalytic activity"/>
    <property type="evidence" value="ECO:0007669"/>
    <property type="project" value="InterPro"/>
</dbReference>
<gene>
    <name evidence="8" type="ORF">G7B40_013590</name>
</gene>
<dbReference type="InterPro" id="IPR009081">
    <property type="entry name" value="PP-bd_ACP"/>
</dbReference>
<keyword evidence="4" id="KW-0597">Phosphoprotein</keyword>
<evidence type="ECO:0000256" key="6">
    <source>
        <dbReference type="SAM" id="MobiDB-lite"/>
    </source>
</evidence>
<dbReference type="InterPro" id="IPR036736">
    <property type="entry name" value="ACP-like_sf"/>
</dbReference>
<feature type="region of interest" description="Disordered" evidence="6">
    <location>
        <begin position="1051"/>
        <end position="1070"/>
    </location>
</feature>
<dbReference type="FunFam" id="3.30.300.30:FF:000010">
    <property type="entry name" value="Enterobactin synthetase component F"/>
    <property type="match status" value="1"/>
</dbReference>
<dbReference type="InterPro" id="IPR023213">
    <property type="entry name" value="CAT-like_dom_sf"/>
</dbReference>
<dbReference type="InterPro" id="IPR025110">
    <property type="entry name" value="AMP-bd_C"/>
</dbReference>
<dbReference type="InterPro" id="IPR013217">
    <property type="entry name" value="Methyltransf_12"/>
</dbReference>
<evidence type="ECO:0000256" key="2">
    <source>
        <dbReference type="ARBA" id="ARBA00006432"/>
    </source>
</evidence>
<dbReference type="PANTHER" id="PTHR45527:SF1">
    <property type="entry name" value="FATTY ACID SYNTHASE"/>
    <property type="match status" value="1"/>
</dbReference>
<dbReference type="Gene3D" id="3.40.50.150">
    <property type="entry name" value="Vaccinia Virus protein VP39"/>
    <property type="match status" value="1"/>
</dbReference>
<dbReference type="Gene3D" id="3.40.50.980">
    <property type="match status" value="4"/>
</dbReference>
<dbReference type="Gene3D" id="3.30.559.10">
    <property type="entry name" value="Chloramphenicol acetyltransferase-like domain"/>
    <property type="match status" value="2"/>
</dbReference>
<dbReference type="Pfam" id="PF08242">
    <property type="entry name" value="Methyltransf_12"/>
    <property type="match status" value="1"/>
</dbReference>
<dbReference type="FunFam" id="3.40.50.980:FF:000001">
    <property type="entry name" value="Non-ribosomal peptide synthetase"/>
    <property type="match status" value="2"/>
</dbReference>
<dbReference type="GO" id="GO:0031177">
    <property type="term" value="F:phosphopantetheine binding"/>
    <property type="evidence" value="ECO:0007669"/>
    <property type="project" value="InterPro"/>
</dbReference>
<dbReference type="CDD" id="cd02440">
    <property type="entry name" value="AdoMet_MTases"/>
    <property type="match status" value="1"/>
</dbReference>
<dbReference type="Gene3D" id="1.10.1200.10">
    <property type="entry name" value="ACP-like"/>
    <property type="match status" value="2"/>
</dbReference>
<dbReference type="NCBIfam" id="TIGR01733">
    <property type="entry name" value="AA-adenyl-dom"/>
    <property type="match status" value="2"/>
</dbReference>
<dbReference type="PROSITE" id="PS50075">
    <property type="entry name" value="CARRIER"/>
    <property type="match status" value="2"/>
</dbReference>
<dbReference type="Proteomes" id="UP000667802">
    <property type="component" value="Unassembled WGS sequence"/>
</dbReference>
<feature type="region of interest" description="Disordered" evidence="6">
    <location>
        <begin position="2624"/>
        <end position="2656"/>
    </location>
</feature>
<dbReference type="InterPro" id="IPR020845">
    <property type="entry name" value="AMP-binding_CS"/>
</dbReference>
<keyword evidence="5" id="KW-0677">Repeat</keyword>
<accession>A0AAP5MA90</accession>
<dbReference type="GO" id="GO:0005829">
    <property type="term" value="C:cytosol"/>
    <property type="evidence" value="ECO:0007669"/>
    <property type="project" value="TreeGrafter"/>
</dbReference>
<feature type="domain" description="Carrier" evidence="7">
    <location>
        <begin position="2549"/>
        <end position="2624"/>
    </location>
</feature>
<dbReference type="InterPro" id="IPR000873">
    <property type="entry name" value="AMP-dep_synth/lig_dom"/>
</dbReference>
<dbReference type="Gene3D" id="1.10.10.1830">
    <property type="entry name" value="Non-ribosomal peptide synthase, adenylation domain"/>
    <property type="match status" value="1"/>
</dbReference>
<evidence type="ECO:0000313" key="9">
    <source>
        <dbReference type="Proteomes" id="UP000667802"/>
    </source>
</evidence>
<dbReference type="Gene3D" id="3.30.559.30">
    <property type="entry name" value="Nonribosomal peptide synthetase, condensation domain"/>
    <property type="match status" value="3"/>
</dbReference>
<dbReference type="InterPro" id="IPR006162">
    <property type="entry name" value="Ppantetheine_attach_site"/>
</dbReference>
<keyword evidence="3" id="KW-0596">Phosphopantetheine</keyword>
<dbReference type="SMART" id="SM00823">
    <property type="entry name" value="PKS_PP"/>
    <property type="match status" value="2"/>
</dbReference>
<dbReference type="InterPro" id="IPR044894">
    <property type="entry name" value="TubC_N_sf"/>
</dbReference>
<protein>
    <submittedName>
        <fullName evidence="8">Non-ribosomal peptide synthetase</fullName>
    </submittedName>
</protein>
<reference evidence="9" key="1">
    <citation type="journal article" date="2021" name="Science">
        <title>Hunting the eagle killer: A cyanobacterial neurotoxin causes vacuolar myelinopathy.</title>
        <authorList>
            <person name="Breinlinger S."/>
            <person name="Phillips T.J."/>
            <person name="Haram B.N."/>
            <person name="Mares J."/>
            <person name="Martinez Yerena J.A."/>
            <person name="Hrouzek P."/>
            <person name="Sobotka R."/>
            <person name="Henderson W.M."/>
            <person name="Schmieder P."/>
            <person name="Williams S.M."/>
            <person name="Lauderdale J.D."/>
            <person name="Wilde H.D."/>
            <person name="Gerrin W."/>
            <person name="Kust A."/>
            <person name="Washington J.W."/>
            <person name="Wagner C."/>
            <person name="Geier B."/>
            <person name="Liebeke M."/>
            <person name="Enke H."/>
            <person name="Niedermeyer T.H.J."/>
            <person name="Wilde S.B."/>
        </authorList>
    </citation>
    <scope>NUCLEOTIDE SEQUENCE [LARGE SCALE GENOMIC DNA]</scope>
    <source>
        <strain evidence="9">Thurmond2011</strain>
    </source>
</reference>
<evidence type="ECO:0000256" key="5">
    <source>
        <dbReference type="ARBA" id="ARBA00022737"/>
    </source>
</evidence>
<proteinExistence type="inferred from homology"/>
<dbReference type="SUPFAM" id="SSF56801">
    <property type="entry name" value="Acetyl-CoA synthetase-like"/>
    <property type="match status" value="2"/>
</dbReference>